<dbReference type="SMART" id="SM00110">
    <property type="entry name" value="C1Q"/>
    <property type="match status" value="1"/>
</dbReference>
<evidence type="ECO:0000256" key="1">
    <source>
        <dbReference type="ARBA" id="ARBA00004613"/>
    </source>
</evidence>
<evidence type="ECO:0000313" key="8">
    <source>
        <dbReference type="RefSeq" id="XP_040490394.1"/>
    </source>
</evidence>
<dbReference type="OrthoDB" id="6138508at2759"/>
<dbReference type="PRINTS" id="PR00007">
    <property type="entry name" value="COMPLEMNTC1Q"/>
</dbReference>
<dbReference type="Gene3D" id="2.60.120.40">
    <property type="match status" value="1"/>
</dbReference>
<dbReference type="InterPro" id="IPR050392">
    <property type="entry name" value="Collagen/C1q_domain"/>
</dbReference>
<dbReference type="PROSITE" id="PS50871">
    <property type="entry name" value="C1Q"/>
    <property type="match status" value="1"/>
</dbReference>
<sequence length="308" mass="33108">MMASPQSFPSSPAPDRVPDRPQTMPWHRRWPEDLGPPWQGHAAPAALGGRRAGWVADSKALCAAGPGVLKLARGLLVLDGPGEGAGAWGEHERALSRAFRAVTPDTARQAGSGTRLRNGEKGEPGLRGLSGRNGKEGPLGARGLWGHKGQKGQAGPPGPLCQRAYAAFSVGRREGLHSADGFQAVPFDTELVNPDGAFHLASGRFLCAVPGIYFLNLNVHTWNYKETYLHIMWNGRATAVLYAQPGERSIMQTQSLLLPLATGDTVWVRMFQRDRDNAIYGEHGDLSITFNGHLVKPGSVSDVCRGWG</sequence>
<evidence type="ECO:0000256" key="3">
    <source>
        <dbReference type="ARBA" id="ARBA00022729"/>
    </source>
</evidence>
<dbReference type="GeneID" id="121103632"/>
<feature type="region of interest" description="Disordered" evidence="5">
    <location>
        <begin position="1"/>
        <end position="44"/>
    </location>
</feature>
<gene>
    <name evidence="8" type="primary">LOC121103632</name>
</gene>
<evidence type="ECO:0000256" key="4">
    <source>
        <dbReference type="ARBA" id="ARBA00023119"/>
    </source>
</evidence>
<dbReference type="AlphaFoldDB" id="A0A8M1GEJ3"/>
<keyword evidence="2" id="KW-0964">Secreted</keyword>
<dbReference type="SUPFAM" id="SSF49842">
    <property type="entry name" value="TNF-like"/>
    <property type="match status" value="1"/>
</dbReference>
<organism evidence="7 8">
    <name type="scientific">Ursus maritimus</name>
    <name type="common">Polar bear</name>
    <name type="synonym">Thalarctos maritimus</name>
    <dbReference type="NCBI Taxonomy" id="29073"/>
    <lineage>
        <taxon>Eukaryota</taxon>
        <taxon>Metazoa</taxon>
        <taxon>Chordata</taxon>
        <taxon>Craniata</taxon>
        <taxon>Vertebrata</taxon>
        <taxon>Euteleostomi</taxon>
        <taxon>Mammalia</taxon>
        <taxon>Eutheria</taxon>
        <taxon>Laurasiatheria</taxon>
        <taxon>Carnivora</taxon>
        <taxon>Caniformia</taxon>
        <taxon>Ursidae</taxon>
        <taxon>Ursus</taxon>
    </lineage>
</organism>
<proteinExistence type="predicted"/>
<keyword evidence="3" id="KW-0732">Signal</keyword>
<dbReference type="Proteomes" id="UP000261680">
    <property type="component" value="Unplaced"/>
</dbReference>
<dbReference type="Pfam" id="PF01391">
    <property type="entry name" value="Collagen"/>
    <property type="match status" value="1"/>
</dbReference>
<evidence type="ECO:0000313" key="7">
    <source>
        <dbReference type="Proteomes" id="UP000261680"/>
    </source>
</evidence>
<evidence type="ECO:0000259" key="6">
    <source>
        <dbReference type="PROSITE" id="PS50871"/>
    </source>
</evidence>
<dbReference type="Pfam" id="PF00386">
    <property type="entry name" value="C1q"/>
    <property type="match status" value="1"/>
</dbReference>
<dbReference type="InterPro" id="IPR008160">
    <property type="entry name" value="Collagen"/>
</dbReference>
<name>A0A8M1GEJ3_URSMA</name>
<feature type="region of interest" description="Disordered" evidence="5">
    <location>
        <begin position="105"/>
        <end position="134"/>
    </location>
</feature>
<dbReference type="PANTHER" id="PTHR15427:SF33">
    <property type="entry name" value="COLLAGEN IV NC1 DOMAIN-CONTAINING PROTEIN"/>
    <property type="match status" value="1"/>
</dbReference>
<feature type="domain" description="C1q" evidence="6">
    <location>
        <begin position="161"/>
        <end position="301"/>
    </location>
</feature>
<dbReference type="InterPro" id="IPR008983">
    <property type="entry name" value="Tumour_necrosis_fac-like_dom"/>
</dbReference>
<keyword evidence="4" id="KW-0176">Collagen</keyword>
<dbReference type="KEGG" id="umr:121103632"/>
<dbReference type="InterPro" id="IPR001073">
    <property type="entry name" value="C1q_dom"/>
</dbReference>
<feature type="compositionally biased region" description="Low complexity" evidence="5">
    <location>
        <begin position="1"/>
        <end position="14"/>
    </location>
</feature>
<dbReference type="GO" id="GO:0005581">
    <property type="term" value="C:collagen trimer"/>
    <property type="evidence" value="ECO:0007669"/>
    <property type="project" value="UniProtKB-KW"/>
</dbReference>
<dbReference type="RefSeq" id="XP_040490394.1">
    <property type="nucleotide sequence ID" value="XM_040634460.1"/>
</dbReference>
<dbReference type="PANTHER" id="PTHR15427">
    <property type="entry name" value="EMILIN ELASTIN MICROFIBRIL INTERFACE-LOCATED PROTEIN ELASTIN MICROFIBRIL INTERFACER"/>
    <property type="match status" value="1"/>
</dbReference>
<keyword evidence="7" id="KW-1185">Reference proteome</keyword>
<accession>A0A8M1GEJ3</accession>
<protein>
    <submittedName>
        <fullName evidence="8">Complement C1q tumor necrosis factor-related protein 8-like</fullName>
    </submittedName>
</protein>
<evidence type="ECO:0000256" key="2">
    <source>
        <dbReference type="ARBA" id="ARBA00022525"/>
    </source>
</evidence>
<reference evidence="8" key="1">
    <citation type="submission" date="2025-08" db="UniProtKB">
        <authorList>
            <consortium name="RefSeq"/>
        </authorList>
    </citation>
    <scope>IDENTIFICATION</scope>
    <source>
        <tissue evidence="8">Whole blood</tissue>
    </source>
</reference>
<evidence type="ECO:0000256" key="5">
    <source>
        <dbReference type="SAM" id="MobiDB-lite"/>
    </source>
</evidence>
<comment type="subcellular location">
    <subcellularLocation>
        <location evidence="1">Secreted</location>
    </subcellularLocation>
</comment>